<feature type="region of interest" description="Disordered" evidence="4">
    <location>
        <begin position="159"/>
        <end position="185"/>
    </location>
</feature>
<feature type="compositionally biased region" description="Low complexity" evidence="4">
    <location>
        <begin position="1"/>
        <end position="21"/>
    </location>
</feature>
<gene>
    <name evidence="3 5" type="primary">smpB</name>
    <name evidence="5" type="ORF">ABLV49_10145</name>
</gene>
<comment type="subcellular location">
    <subcellularLocation>
        <location evidence="3">Cytoplasm</location>
    </subcellularLocation>
    <text evidence="3">The tmRNA-SmpB complex associates with stalled 70S ribosomes.</text>
</comment>
<dbReference type="InterPro" id="IPR020081">
    <property type="entry name" value="SsrA-bd_prot_CS"/>
</dbReference>
<sequence length="185" mass="20519">MATKEASTSKKPAAASSGKPTGKPTSNLSPKAAAAAIRIADNKKATFNYHIEERFEAGMVLEGWEVKSVREGKVQLTDGYVVIRNGELFIIGCQINPLGTASTHIRPDSVRTKKLLMHKDEIRRLIGKIDQKGFTLVPLNMHWKAGKVKCEIGLAKGKAEHDKRDTIKDREGKREVDRAMKSRNR</sequence>
<evidence type="ECO:0000256" key="4">
    <source>
        <dbReference type="SAM" id="MobiDB-lite"/>
    </source>
</evidence>
<dbReference type="Pfam" id="PF01668">
    <property type="entry name" value="SmpB"/>
    <property type="match status" value="1"/>
</dbReference>
<evidence type="ECO:0000256" key="2">
    <source>
        <dbReference type="ARBA" id="ARBA00022884"/>
    </source>
</evidence>
<keyword evidence="1 3" id="KW-0963">Cytoplasm</keyword>
<name>A0AAU7LWM2_9BURK</name>
<dbReference type="Gene3D" id="2.40.280.10">
    <property type="match status" value="1"/>
</dbReference>
<dbReference type="AlphaFoldDB" id="A0AAU7LWM2"/>
<comment type="function">
    <text evidence="3">Required for rescue of stalled ribosomes mediated by trans-translation. Binds to transfer-messenger RNA (tmRNA), required for stable association of tmRNA with ribosomes. tmRNA and SmpB together mimic tRNA shape, replacing the anticodon stem-loop with SmpB. tmRNA is encoded by the ssrA gene; the 2 termini fold to resemble tRNA(Ala) and it encodes a 'tag peptide', a short internal open reading frame. During trans-translation Ala-aminoacylated tmRNA acts like a tRNA, entering the A-site of stalled ribosomes, displacing the stalled mRNA. The ribosome then switches to translate the ORF on the tmRNA; the nascent peptide is terminated with the 'tag peptide' encoded by the tmRNA and targeted for degradation. The ribosome is freed to recommence translation, which seems to be the essential function of trans-translation.</text>
</comment>
<dbReference type="GO" id="GO:0070929">
    <property type="term" value="P:trans-translation"/>
    <property type="evidence" value="ECO:0007669"/>
    <property type="project" value="UniProtKB-UniRule"/>
</dbReference>
<dbReference type="HAMAP" id="MF_00023">
    <property type="entry name" value="SmpB"/>
    <property type="match status" value="1"/>
</dbReference>
<accession>A0AAU7LWM2</accession>
<keyword evidence="2 3" id="KW-0694">RNA-binding</keyword>
<dbReference type="InterPro" id="IPR023620">
    <property type="entry name" value="SmpB"/>
</dbReference>
<feature type="region of interest" description="Disordered" evidence="4">
    <location>
        <begin position="1"/>
        <end position="29"/>
    </location>
</feature>
<dbReference type="CDD" id="cd09294">
    <property type="entry name" value="SmpB"/>
    <property type="match status" value="1"/>
</dbReference>
<dbReference type="InterPro" id="IPR000037">
    <property type="entry name" value="SsrA-bd_prot"/>
</dbReference>
<organism evidence="5">
    <name type="scientific">Polaromonas hydrogenivorans</name>
    <dbReference type="NCBI Taxonomy" id="335476"/>
    <lineage>
        <taxon>Bacteria</taxon>
        <taxon>Pseudomonadati</taxon>
        <taxon>Pseudomonadota</taxon>
        <taxon>Betaproteobacteria</taxon>
        <taxon>Burkholderiales</taxon>
        <taxon>Comamonadaceae</taxon>
        <taxon>Polaromonas</taxon>
    </lineage>
</organism>
<dbReference type="GO" id="GO:0070930">
    <property type="term" value="P:trans-translation-dependent protein tagging"/>
    <property type="evidence" value="ECO:0007669"/>
    <property type="project" value="TreeGrafter"/>
</dbReference>
<dbReference type="PANTHER" id="PTHR30308:SF2">
    <property type="entry name" value="SSRA-BINDING PROTEIN"/>
    <property type="match status" value="1"/>
</dbReference>
<dbReference type="SUPFAM" id="SSF74982">
    <property type="entry name" value="Small protein B (SmpB)"/>
    <property type="match status" value="1"/>
</dbReference>
<comment type="similarity">
    <text evidence="3">Belongs to the SmpB family.</text>
</comment>
<dbReference type="EMBL" id="CP157675">
    <property type="protein sequence ID" value="XBP72132.1"/>
    <property type="molecule type" value="Genomic_DNA"/>
</dbReference>
<evidence type="ECO:0000313" key="5">
    <source>
        <dbReference type="EMBL" id="XBP72132.1"/>
    </source>
</evidence>
<reference evidence="5" key="1">
    <citation type="submission" date="2024-05" db="EMBL/GenBank/DDBJ databases">
        <authorList>
            <person name="Bunk B."/>
            <person name="Swiderski J."/>
            <person name="Sproer C."/>
            <person name="Thiel V."/>
        </authorList>
    </citation>
    <scope>NUCLEOTIDE SEQUENCE</scope>
    <source>
        <strain evidence="5">DSM 17735</strain>
    </source>
</reference>
<evidence type="ECO:0000256" key="3">
    <source>
        <dbReference type="HAMAP-Rule" id="MF_00023"/>
    </source>
</evidence>
<evidence type="ECO:0000256" key="1">
    <source>
        <dbReference type="ARBA" id="ARBA00022490"/>
    </source>
</evidence>
<dbReference type="GO" id="GO:0003723">
    <property type="term" value="F:RNA binding"/>
    <property type="evidence" value="ECO:0007669"/>
    <property type="project" value="UniProtKB-UniRule"/>
</dbReference>
<dbReference type="GO" id="GO:0005829">
    <property type="term" value="C:cytosol"/>
    <property type="evidence" value="ECO:0007669"/>
    <property type="project" value="TreeGrafter"/>
</dbReference>
<dbReference type="NCBIfam" id="NF003843">
    <property type="entry name" value="PRK05422.1"/>
    <property type="match status" value="1"/>
</dbReference>
<dbReference type="RefSeq" id="WP_349281460.1">
    <property type="nucleotide sequence ID" value="NZ_CBCSCU010000002.1"/>
</dbReference>
<dbReference type="PANTHER" id="PTHR30308">
    <property type="entry name" value="TMRNA-BINDING COMPONENT OF TRANS-TRANSLATION TAGGING COMPLEX"/>
    <property type="match status" value="1"/>
</dbReference>
<proteinExistence type="inferred from homology"/>
<dbReference type="PROSITE" id="PS01317">
    <property type="entry name" value="SSRP"/>
    <property type="match status" value="1"/>
</dbReference>
<dbReference type="NCBIfam" id="TIGR00086">
    <property type="entry name" value="smpB"/>
    <property type="match status" value="1"/>
</dbReference>
<protein>
    <recommendedName>
        <fullName evidence="3">SsrA-binding protein</fullName>
    </recommendedName>
    <alternativeName>
        <fullName evidence="3">Small protein B</fullName>
    </alternativeName>
</protein>